<organism evidence="8 9">
    <name type="scientific">Coemansia thaxteri</name>
    <dbReference type="NCBI Taxonomy" id="2663907"/>
    <lineage>
        <taxon>Eukaryota</taxon>
        <taxon>Fungi</taxon>
        <taxon>Fungi incertae sedis</taxon>
        <taxon>Zoopagomycota</taxon>
        <taxon>Kickxellomycotina</taxon>
        <taxon>Kickxellomycetes</taxon>
        <taxon>Kickxellales</taxon>
        <taxon>Kickxellaceae</taxon>
        <taxon>Coemansia</taxon>
    </lineage>
</organism>
<feature type="domain" description="Fork-head" evidence="7">
    <location>
        <begin position="216"/>
        <end position="293"/>
    </location>
</feature>
<sequence>MDHGGGAPPHPMSGQAIYHELLPGGFINPFAVPPTGSGLRTAPASIEGTQQTMTSASTSIQQLTASLQTHRQNQQHQRVLHRQSFDISMLPPSQPLGLQMNPQSSHLPFRNDLFAMVPGQQQPPQAPLPSQQRQSEFAIDTGFSRMSSAMHSAGNMSAASTDLGHAGSSRTSISIHSPSQTPNKTMAAAGTGTSGPSDIALLLSGAMQLKTHTAGKPPYSYATLITYAVLHHPRKQMTLSEIYHWVMENYPYFKTAGSGWKNSIRHNLSLNKTFVRIPRPANEPGKGAYWTVDLSVLDATIQSACNKPAPMHRHSLPPRDGRLDALGAISVPTMPAGPAFMAQQLPQLPAIPLQTSAQPLNFAPEDMRQAELSAINPFLMGGASSISDMGAVQQLPGGGAHTFGLRRASLQIPPSHRYQPYHVGSLAGAAAGAGGVAQPHDMMAAATAALNTSSTLNSLNSFTTPSAEATASVADPSMQDSEEQPQAKCPASPSPSQPPSQQQASFAPTPAEIIGAKTGDCGSADSPSDAMLLSLKARLQVKPTSSLPDHLLAPRHGNPGDIDWAVSKQPSESLTDIGRDGCREANAVGSRSFAQQLMGSPSLGWQAQQQHAVTAVQGSSGMASMGDISAYFTFGDAQEHPPA</sequence>
<evidence type="ECO:0000256" key="1">
    <source>
        <dbReference type="ARBA" id="ARBA00023015"/>
    </source>
</evidence>
<dbReference type="SMART" id="SM00339">
    <property type="entry name" value="FH"/>
    <property type="match status" value="1"/>
</dbReference>
<reference evidence="8" key="1">
    <citation type="submission" date="2022-07" db="EMBL/GenBank/DDBJ databases">
        <title>Phylogenomic reconstructions and comparative analyses of Kickxellomycotina fungi.</title>
        <authorList>
            <person name="Reynolds N.K."/>
            <person name="Stajich J.E."/>
            <person name="Barry K."/>
            <person name="Grigoriev I.V."/>
            <person name="Crous P."/>
            <person name="Smith M.E."/>
        </authorList>
    </citation>
    <scope>NUCLEOTIDE SEQUENCE</scope>
    <source>
        <strain evidence="8">IMI 214461</strain>
    </source>
</reference>
<keyword evidence="3" id="KW-0804">Transcription</keyword>
<keyword evidence="2 5" id="KW-0238">DNA-binding</keyword>
<keyword evidence="4 5" id="KW-0539">Nucleus</keyword>
<evidence type="ECO:0000259" key="7">
    <source>
        <dbReference type="PROSITE" id="PS50039"/>
    </source>
</evidence>
<dbReference type="InterPro" id="IPR030456">
    <property type="entry name" value="TF_fork_head_CS_2"/>
</dbReference>
<dbReference type="InterPro" id="IPR036388">
    <property type="entry name" value="WH-like_DNA-bd_sf"/>
</dbReference>
<evidence type="ECO:0000256" key="4">
    <source>
        <dbReference type="ARBA" id="ARBA00023242"/>
    </source>
</evidence>
<accession>A0A9W8B9R3</accession>
<name>A0A9W8B9R3_9FUNG</name>
<dbReference type="InterPro" id="IPR045912">
    <property type="entry name" value="FOXJ2/3-like"/>
</dbReference>
<evidence type="ECO:0000256" key="2">
    <source>
        <dbReference type="ARBA" id="ARBA00023125"/>
    </source>
</evidence>
<evidence type="ECO:0000256" key="6">
    <source>
        <dbReference type="SAM" id="MobiDB-lite"/>
    </source>
</evidence>
<dbReference type="EMBL" id="JANBQF010000634">
    <property type="protein sequence ID" value="KAJ1999835.1"/>
    <property type="molecule type" value="Genomic_DNA"/>
</dbReference>
<dbReference type="PROSITE" id="PS50039">
    <property type="entry name" value="FORK_HEAD_3"/>
    <property type="match status" value="1"/>
</dbReference>
<dbReference type="PANTHER" id="PTHR46078:SF2">
    <property type="entry name" value="FORK-HEAD DOMAIN-CONTAINING PROTEIN"/>
    <property type="match status" value="1"/>
</dbReference>
<dbReference type="InterPro" id="IPR036390">
    <property type="entry name" value="WH_DNA-bd_sf"/>
</dbReference>
<evidence type="ECO:0000256" key="3">
    <source>
        <dbReference type="ARBA" id="ARBA00023163"/>
    </source>
</evidence>
<dbReference type="AlphaFoldDB" id="A0A9W8B9R3"/>
<dbReference type="Proteomes" id="UP001150907">
    <property type="component" value="Unassembled WGS sequence"/>
</dbReference>
<proteinExistence type="predicted"/>
<feature type="DNA-binding region" description="Fork-head" evidence="5">
    <location>
        <begin position="216"/>
        <end position="293"/>
    </location>
</feature>
<comment type="caution">
    <text evidence="8">The sequence shown here is derived from an EMBL/GenBank/DDBJ whole genome shotgun (WGS) entry which is preliminary data.</text>
</comment>
<gene>
    <name evidence="8" type="ORF">H4R26_004896</name>
</gene>
<keyword evidence="1" id="KW-0805">Transcription regulation</keyword>
<dbReference type="SUPFAM" id="SSF46785">
    <property type="entry name" value="Winged helix' DNA-binding domain"/>
    <property type="match status" value="1"/>
</dbReference>
<feature type="compositionally biased region" description="Low complexity" evidence="6">
    <location>
        <begin position="168"/>
        <end position="179"/>
    </location>
</feature>
<comment type="subcellular location">
    <subcellularLocation>
        <location evidence="5">Nucleus</location>
    </subcellularLocation>
</comment>
<dbReference type="PANTHER" id="PTHR46078">
    <property type="entry name" value="FORKHEAD BOX PROTEIN J2 FAMILY MEMBER"/>
    <property type="match status" value="1"/>
</dbReference>
<feature type="region of interest" description="Disordered" evidence="6">
    <location>
        <begin position="149"/>
        <end position="191"/>
    </location>
</feature>
<dbReference type="Gene3D" id="1.10.10.10">
    <property type="entry name" value="Winged helix-like DNA-binding domain superfamily/Winged helix DNA-binding domain"/>
    <property type="match status" value="1"/>
</dbReference>
<dbReference type="InterPro" id="IPR001766">
    <property type="entry name" value="Fork_head_dom"/>
</dbReference>
<dbReference type="CDD" id="cd20024">
    <property type="entry name" value="FH_FOXJ2-like"/>
    <property type="match status" value="1"/>
</dbReference>
<protein>
    <recommendedName>
        <fullName evidence="7">Fork-head domain-containing protein</fullName>
    </recommendedName>
</protein>
<evidence type="ECO:0000256" key="5">
    <source>
        <dbReference type="PROSITE-ProRule" id="PRU00089"/>
    </source>
</evidence>
<feature type="region of interest" description="Disordered" evidence="6">
    <location>
        <begin position="467"/>
        <end position="507"/>
    </location>
</feature>
<evidence type="ECO:0000313" key="8">
    <source>
        <dbReference type="EMBL" id="KAJ1999835.1"/>
    </source>
</evidence>
<dbReference type="GO" id="GO:0000978">
    <property type="term" value="F:RNA polymerase II cis-regulatory region sequence-specific DNA binding"/>
    <property type="evidence" value="ECO:0007669"/>
    <property type="project" value="TreeGrafter"/>
</dbReference>
<dbReference type="GO" id="GO:0000981">
    <property type="term" value="F:DNA-binding transcription factor activity, RNA polymerase II-specific"/>
    <property type="evidence" value="ECO:0007669"/>
    <property type="project" value="TreeGrafter"/>
</dbReference>
<dbReference type="OrthoDB" id="5954824at2759"/>
<dbReference type="PROSITE" id="PS00658">
    <property type="entry name" value="FORK_HEAD_2"/>
    <property type="match status" value="1"/>
</dbReference>
<evidence type="ECO:0000313" key="9">
    <source>
        <dbReference type="Proteomes" id="UP001150907"/>
    </source>
</evidence>
<dbReference type="PRINTS" id="PR00053">
    <property type="entry name" value="FORKHEAD"/>
</dbReference>
<keyword evidence="9" id="KW-1185">Reference proteome</keyword>
<dbReference type="Pfam" id="PF00250">
    <property type="entry name" value="Forkhead"/>
    <property type="match status" value="1"/>
</dbReference>
<dbReference type="FunFam" id="1.10.10.10:FF:000135">
    <property type="entry name" value="forkhead box protein G1"/>
    <property type="match status" value="1"/>
</dbReference>
<feature type="compositionally biased region" description="Polar residues" evidence="6">
    <location>
        <begin position="149"/>
        <end position="160"/>
    </location>
</feature>
<dbReference type="GO" id="GO:0005634">
    <property type="term" value="C:nucleus"/>
    <property type="evidence" value="ECO:0007669"/>
    <property type="project" value="UniProtKB-SubCell"/>
</dbReference>